<keyword evidence="10" id="KW-0966">Cell projection</keyword>
<evidence type="ECO:0000256" key="4">
    <source>
        <dbReference type="ARBA" id="ARBA00022692"/>
    </source>
</evidence>
<dbReference type="InterPro" id="IPR025713">
    <property type="entry name" value="MotB-like_N_dom"/>
</dbReference>
<dbReference type="PROSITE" id="PS51123">
    <property type="entry name" value="OMPA_2"/>
    <property type="match status" value="1"/>
</dbReference>
<feature type="domain" description="OmpA-like" evidence="9">
    <location>
        <begin position="115"/>
        <end position="239"/>
    </location>
</feature>
<sequence length="248" mass="27905">MDKKCPECKQIVPEYMATYGDLVTLLMCFFVLLFAFSEIDAQKFDAVMQSFQGSAGVLSGGKSVTEAQLVFDAMPEDQVSQTTQTTDNLQILKEIINDYIEKNDSKLDIKVELTSRGLVIRFPDNALFDSGKAELKKSSIDTLKFLGQLLNDEKFSTRSIRIEGHTDNVPIKTFKYPSNWELSTSRATNVAKFFIDNSHIDPVRLAASGFSEYHPIAENTTRKGRARNRRVDVVVLNKLFETEAVPNN</sequence>
<evidence type="ECO:0000259" key="9">
    <source>
        <dbReference type="PROSITE" id="PS51123"/>
    </source>
</evidence>
<keyword evidence="4 8" id="KW-0812">Transmembrane</keyword>
<keyword evidence="5 8" id="KW-1133">Transmembrane helix</keyword>
<evidence type="ECO:0000313" key="10">
    <source>
        <dbReference type="EMBL" id="BEP29370.1"/>
    </source>
</evidence>
<evidence type="ECO:0000313" key="11">
    <source>
        <dbReference type="Proteomes" id="UP001321786"/>
    </source>
</evidence>
<dbReference type="CDD" id="cd07185">
    <property type="entry name" value="OmpA_C-like"/>
    <property type="match status" value="1"/>
</dbReference>
<dbReference type="PANTHER" id="PTHR30329">
    <property type="entry name" value="STATOR ELEMENT OF FLAGELLAR MOTOR COMPLEX"/>
    <property type="match status" value="1"/>
</dbReference>
<dbReference type="Gene3D" id="3.30.1330.60">
    <property type="entry name" value="OmpA-like domain"/>
    <property type="match status" value="1"/>
</dbReference>
<dbReference type="KEGG" id="hprf:HLPR_17010"/>
<dbReference type="InterPro" id="IPR050330">
    <property type="entry name" value="Bact_OuterMem_StrucFunc"/>
</dbReference>
<dbReference type="InterPro" id="IPR036737">
    <property type="entry name" value="OmpA-like_sf"/>
</dbReference>
<dbReference type="GO" id="GO:0005886">
    <property type="term" value="C:plasma membrane"/>
    <property type="evidence" value="ECO:0007669"/>
    <property type="project" value="UniProtKB-SubCell"/>
</dbReference>
<dbReference type="SUPFAM" id="SSF103088">
    <property type="entry name" value="OmpA-like"/>
    <property type="match status" value="1"/>
</dbReference>
<dbReference type="Pfam" id="PF13677">
    <property type="entry name" value="MotB_plug"/>
    <property type="match status" value="1"/>
</dbReference>
<evidence type="ECO:0000256" key="6">
    <source>
        <dbReference type="ARBA" id="ARBA00023136"/>
    </source>
</evidence>
<keyword evidence="3" id="KW-1003">Cell membrane</keyword>
<dbReference type="PANTHER" id="PTHR30329:SF21">
    <property type="entry name" value="LIPOPROTEIN YIAD-RELATED"/>
    <property type="match status" value="1"/>
</dbReference>
<name>A0AAU9E5M5_9FIRM</name>
<gene>
    <name evidence="10" type="ORF">HLPR_17010</name>
</gene>
<reference evidence="10 11" key="1">
    <citation type="submission" date="2023-08" db="EMBL/GenBank/DDBJ databases">
        <title>Helicovermis profunda gen. nov., sp. nov., a novel mesophilic, fermentative bacterium within the Bacillota from a deep-sea hydrothermal vent chimney.</title>
        <authorList>
            <person name="Miyazaki U."/>
            <person name="Mizutani D."/>
            <person name="Hashimoto Y."/>
            <person name="Tame A."/>
            <person name="Sawayama S."/>
            <person name="Miyazaki J."/>
            <person name="Takai K."/>
            <person name="Nakagawa S."/>
        </authorList>
    </citation>
    <scope>NUCLEOTIDE SEQUENCE [LARGE SCALE GENOMIC DNA]</scope>
    <source>
        <strain evidence="10 11">S502</strain>
    </source>
</reference>
<protein>
    <submittedName>
        <fullName evidence="10">Flagellar motor protein MotB</fullName>
    </submittedName>
</protein>
<evidence type="ECO:0000256" key="7">
    <source>
        <dbReference type="PROSITE-ProRule" id="PRU00473"/>
    </source>
</evidence>
<feature type="transmembrane region" description="Helical" evidence="8">
    <location>
        <begin position="16"/>
        <end position="36"/>
    </location>
</feature>
<organism evidence="10 11">
    <name type="scientific">Helicovermis profundi</name>
    <dbReference type="NCBI Taxonomy" id="3065157"/>
    <lineage>
        <taxon>Bacteria</taxon>
        <taxon>Bacillati</taxon>
        <taxon>Bacillota</taxon>
        <taxon>Clostridia</taxon>
        <taxon>Helicovermis</taxon>
    </lineage>
</organism>
<evidence type="ECO:0000256" key="2">
    <source>
        <dbReference type="ARBA" id="ARBA00008914"/>
    </source>
</evidence>
<keyword evidence="6 7" id="KW-0472">Membrane</keyword>
<dbReference type="Proteomes" id="UP001321786">
    <property type="component" value="Chromosome"/>
</dbReference>
<accession>A0AAU9E5M5</accession>
<proteinExistence type="inferred from homology"/>
<dbReference type="AlphaFoldDB" id="A0AAU9E5M5"/>
<keyword evidence="10" id="KW-0282">Flagellum</keyword>
<dbReference type="EMBL" id="AP028654">
    <property type="protein sequence ID" value="BEP29370.1"/>
    <property type="molecule type" value="Genomic_DNA"/>
</dbReference>
<evidence type="ECO:0000256" key="3">
    <source>
        <dbReference type="ARBA" id="ARBA00022475"/>
    </source>
</evidence>
<keyword evidence="10" id="KW-0969">Cilium</keyword>
<comment type="similarity">
    <text evidence="2">Belongs to the MotB family.</text>
</comment>
<evidence type="ECO:0000256" key="5">
    <source>
        <dbReference type="ARBA" id="ARBA00022989"/>
    </source>
</evidence>
<dbReference type="Pfam" id="PF00691">
    <property type="entry name" value="OmpA"/>
    <property type="match status" value="1"/>
</dbReference>
<dbReference type="InterPro" id="IPR006665">
    <property type="entry name" value="OmpA-like"/>
</dbReference>
<evidence type="ECO:0000256" key="1">
    <source>
        <dbReference type="ARBA" id="ARBA00004162"/>
    </source>
</evidence>
<keyword evidence="11" id="KW-1185">Reference proteome</keyword>
<dbReference type="RefSeq" id="WP_338535008.1">
    <property type="nucleotide sequence ID" value="NZ_AP028654.1"/>
</dbReference>
<comment type="subcellular location">
    <subcellularLocation>
        <location evidence="1">Cell membrane</location>
        <topology evidence="1">Single-pass membrane protein</topology>
    </subcellularLocation>
</comment>
<evidence type="ECO:0000256" key="8">
    <source>
        <dbReference type="SAM" id="Phobius"/>
    </source>
</evidence>